<proteinExistence type="predicted"/>
<protein>
    <submittedName>
        <fullName evidence="2">Uncharacterized protein</fullName>
    </submittedName>
</protein>
<feature type="region of interest" description="Disordered" evidence="1">
    <location>
        <begin position="1"/>
        <end position="44"/>
    </location>
</feature>
<keyword evidence="3" id="KW-1185">Reference proteome</keyword>
<evidence type="ECO:0000313" key="3">
    <source>
        <dbReference type="Proteomes" id="UP000053240"/>
    </source>
</evidence>
<name>A0A0N0PAZ9_PAPMA</name>
<dbReference type="Proteomes" id="UP000053240">
    <property type="component" value="Unassembled WGS sequence"/>
</dbReference>
<evidence type="ECO:0000313" key="2">
    <source>
        <dbReference type="EMBL" id="KPJ08958.1"/>
    </source>
</evidence>
<dbReference type="EMBL" id="KQ461111">
    <property type="protein sequence ID" value="KPJ08958.1"/>
    <property type="molecule type" value="Genomic_DNA"/>
</dbReference>
<dbReference type="AlphaFoldDB" id="A0A0N0PAZ9"/>
<accession>A0A0N0PAZ9</accession>
<feature type="compositionally biased region" description="Polar residues" evidence="1">
    <location>
        <begin position="18"/>
        <end position="29"/>
    </location>
</feature>
<reference evidence="2 3" key="1">
    <citation type="journal article" date="2015" name="Nat. Commun.">
        <title>Outbred genome sequencing and CRISPR/Cas9 gene editing in butterflies.</title>
        <authorList>
            <person name="Li X."/>
            <person name="Fan D."/>
            <person name="Zhang W."/>
            <person name="Liu G."/>
            <person name="Zhang L."/>
            <person name="Zhao L."/>
            <person name="Fang X."/>
            <person name="Chen L."/>
            <person name="Dong Y."/>
            <person name="Chen Y."/>
            <person name="Ding Y."/>
            <person name="Zhao R."/>
            <person name="Feng M."/>
            <person name="Zhu Y."/>
            <person name="Feng Y."/>
            <person name="Jiang X."/>
            <person name="Zhu D."/>
            <person name="Xiang H."/>
            <person name="Feng X."/>
            <person name="Li S."/>
            <person name="Wang J."/>
            <person name="Zhang G."/>
            <person name="Kronforst M.R."/>
            <person name="Wang W."/>
        </authorList>
    </citation>
    <scope>NUCLEOTIDE SEQUENCE [LARGE SCALE GENOMIC DNA]</scope>
    <source>
        <strain evidence="2">Ya'a_city_454_Pm</strain>
        <tissue evidence="2">Whole body</tissue>
    </source>
</reference>
<evidence type="ECO:0000256" key="1">
    <source>
        <dbReference type="SAM" id="MobiDB-lite"/>
    </source>
</evidence>
<sequence length="233" mass="26441">MTSEEPIDVVTKSEKKTGTSFPSESSGDSKTAKPSDEHKKRSQELMRLVYELPEDIRKPEINVSMLKENPPITILEITEQNGCETELGSSTQIDSECCKGSSTDNAYDAYPNEIIMQCDEYKEVIDRSSPDDCTDEDLLELKKILENKPKVLERYLRECASSDEVNRIHNITSCGPLSPRPHHEARSTSVTSDLFQLWLSSSPVKDTSEQNKFESKRMFEDNPNLEKCSLFLH</sequence>
<dbReference type="InParanoid" id="A0A0N0PAZ9"/>
<organism evidence="2 3">
    <name type="scientific">Papilio machaon</name>
    <name type="common">Old World swallowtail butterfly</name>
    <dbReference type="NCBI Taxonomy" id="76193"/>
    <lineage>
        <taxon>Eukaryota</taxon>
        <taxon>Metazoa</taxon>
        <taxon>Ecdysozoa</taxon>
        <taxon>Arthropoda</taxon>
        <taxon>Hexapoda</taxon>
        <taxon>Insecta</taxon>
        <taxon>Pterygota</taxon>
        <taxon>Neoptera</taxon>
        <taxon>Endopterygota</taxon>
        <taxon>Lepidoptera</taxon>
        <taxon>Glossata</taxon>
        <taxon>Ditrysia</taxon>
        <taxon>Papilionoidea</taxon>
        <taxon>Papilionidae</taxon>
        <taxon>Papilioninae</taxon>
        <taxon>Papilio</taxon>
    </lineage>
</organism>
<gene>
    <name evidence="2" type="ORF">RR48_03631</name>
</gene>
<feature type="compositionally biased region" description="Basic and acidic residues" evidence="1">
    <location>
        <begin position="30"/>
        <end position="44"/>
    </location>
</feature>